<gene>
    <name evidence="1" type="ORF">E2C01_028396</name>
</gene>
<dbReference type="AlphaFoldDB" id="A0A5B7EPC7"/>
<sequence length="104" mass="11601">MFIKFRVLMTPSNLLLLNLCLTDLGICVLGGFPFSGVSSLAGRIRPVFLLAIQRLRVEFDLYGIAPVQDAGTYPVRQIPHLIYVVHQRALDVRWCLTSARSSSP</sequence>
<dbReference type="EMBL" id="VSRR010003175">
    <property type="protein sequence ID" value="MPC34989.1"/>
    <property type="molecule type" value="Genomic_DNA"/>
</dbReference>
<protein>
    <submittedName>
        <fullName evidence="1">Uncharacterized protein</fullName>
    </submittedName>
</protein>
<dbReference type="Proteomes" id="UP000324222">
    <property type="component" value="Unassembled WGS sequence"/>
</dbReference>
<evidence type="ECO:0000313" key="2">
    <source>
        <dbReference type="Proteomes" id="UP000324222"/>
    </source>
</evidence>
<evidence type="ECO:0000313" key="1">
    <source>
        <dbReference type="EMBL" id="MPC34989.1"/>
    </source>
</evidence>
<reference evidence="1 2" key="1">
    <citation type="submission" date="2019-05" db="EMBL/GenBank/DDBJ databases">
        <title>Another draft genome of Portunus trituberculatus and its Hox gene families provides insights of decapod evolution.</title>
        <authorList>
            <person name="Jeong J.-H."/>
            <person name="Song I."/>
            <person name="Kim S."/>
            <person name="Choi T."/>
            <person name="Kim D."/>
            <person name="Ryu S."/>
            <person name="Kim W."/>
        </authorList>
    </citation>
    <scope>NUCLEOTIDE SEQUENCE [LARGE SCALE GENOMIC DNA]</scope>
    <source>
        <tissue evidence="1">Muscle</tissue>
    </source>
</reference>
<proteinExistence type="predicted"/>
<organism evidence="1 2">
    <name type="scientific">Portunus trituberculatus</name>
    <name type="common">Swimming crab</name>
    <name type="synonym">Neptunus trituberculatus</name>
    <dbReference type="NCBI Taxonomy" id="210409"/>
    <lineage>
        <taxon>Eukaryota</taxon>
        <taxon>Metazoa</taxon>
        <taxon>Ecdysozoa</taxon>
        <taxon>Arthropoda</taxon>
        <taxon>Crustacea</taxon>
        <taxon>Multicrustacea</taxon>
        <taxon>Malacostraca</taxon>
        <taxon>Eumalacostraca</taxon>
        <taxon>Eucarida</taxon>
        <taxon>Decapoda</taxon>
        <taxon>Pleocyemata</taxon>
        <taxon>Brachyura</taxon>
        <taxon>Eubrachyura</taxon>
        <taxon>Portunoidea</taxon>
        <taxon>Portunidae</taxon>
        <taxon>Portuninae</taxon>
        <taxon>Portunus</taxon>
    </lineage>
</organism>
<accession>A0A5B7EPC7</accession>
<comment type="caution">
    <text evidence="1">The sequence shown here is derived from an EMBL/GenBank/DDBJ whole genome shotgun (WGS) entry which is preliminary data.</text>
</comment>
<name>A0A5B7EPC7_PORTR</name>
<keyword evidence="2" id="KW-1185">Reference proteome</keyword>